<dbReference type="EMBL" id="JACTNZ010000006">
    <property type="protein sequence ID" value="KAG5546656.1"/>
    <property type="molecule type" value="Genomic_DNA"/>
</dbReference>
<evidence type="ECO:0000313" key="2">
    <source>
        <dbReference type="Proteomes" id="UP000823749"/>
    </source>
</evidence>
<protein>
    <submittedName>
        <fullName evidence="1">Uncharacterized protein</fullName>
    </submittedName>
</protein>
<organism evidence="1 2">
    <name type="scientific">Rhododendron griersonianum</name>
    <dbReference type="NCBI Taxonomy" id="479676"/>
    <lineage>
        <taxon>Eukaryota</taxon>
        <taxon>Viridiplantae</taxon>
        <taxon>Streptophyta</taxon>
        <taxon>Embryophyta</taxon>
        <taxon>Tracheophyta</taxon>
        <taxon>Spermatophyta</taxon>
        <taxon>Magnoliopsida</taxon>
        <taxon>eudicotyledons</taxon>
        <taxon>Gunneridae</taxon>
        <taxon>Pentapetalae</taxon>
        <taxon>asterids</taxon>
        <taxon>Ericales</taxon>
        <taxon>Ericaceae</taxon>
        <taxon>Ericoideae</taxon>
        <taxon>Rhodoreae</taxon>
        <taxon>Rhododendron</taxon>
    </lineage>
</organism>
<sequence>MKMGNRGIHQDSRSMSGFGAPIMEQNALASRNLIGYCGKMEKGGYCGKMEKKSARPQVEKSMLAHAKIWS</sequence>
<reference evidence="1 2" key="1">
    <citation type="submission" date="2020-08" db="EMBL/GenBank/DDBJ databases">
        <title>Plant Genome Project.</title>
        <authorList>
            <person name="Zhang R.-G."/>
        </authorList>
    </citation>
    <scope>NUCLEOTIDE SEQUENCE [LARGE SCALE GENOMIC DNA]</scope>
    <source>
        <strain evidence="1">WSP0</strain>
        <tissue evidence="1">Leaf</tissue>
    </source>
</reference>
<name>A0AAV6K2M3_9ERIC</name>
<keyword evidence="2" id="KW-1185">Reference proteome</keyword>
<evidence type="ECO:0000313" key="1">
    <source>
        <dbReference type="EMBL" id="KAG5546656.1"/>
    </source>
</evidence>
<proteinExistence type="predicted"/>
<dbReference type="Proteomes" id="UP000823749">
    <property type="component" value="Chromosome 6"/>
</dbReference>
<dbReference type="AlphaFoldDB" id="A0AAV6K2M3"/>
<gene>
    <name evidence="1" type="ORF">RHGRI_018728</name>
</gene>
<accession>A0AAV6K2M3</accession>
<comment type="caution">
    <text evidence="1">The sequence shown here is derived from an EMBL/GenBank/DDBJ whole genome shotgun (WGS) entry which is preliminary data.</text>
</comment>